<name>A0A382VJZ2_9ZZZZ</name>
<evidence type="ECO:0000313" key="1">
    <source>
        <dbReference type="EMBL" id="SVD46218.1"/>
    </source>
</evidence>
<dbReference type="AlphaFoldDB" id="A0A382VJZ2"/>
<dbReference type="Gene3D" id="3.10.180.10">
    <property type="entry name" value="2,3-Dihydroxybiphenyl 1,2-Dioxygenase, domain 1"/>
    <property type="match status" value="1"/>
</dbReference>
<reference evidence="1" key="1">
    <citation type="submission" date="2018-05" db="EMBL/GenBank/DDBJ databases">
        <authorList>
            <person name="Lanie J.A."/>
            <person name="Ng W.-L."/>
            <person name="Kazmierczak K.M."/>
            <person name="Andrzejewski T.M."/>
            <person name="Davidsen T.M."/>
            <person name="Wayne K.J."/>
            <person name="Tettelin H."/>
            <person name="Glass J.I."/>
            <person name="Rusch D."/>
            <person name="Podicherti R."/>
            <person name="Tsui H.-C.T."/>
            <person name="Winkler M.E."/>
        </authorList>
    </citation>
    <scope>NUCLEOTIDE SEQUENCE</scope>
</reference>
<dbReference type="SUPFAM" id="SSF54593">
    <property type="entry name" value="Glyoxalase/Bleomycin resistance protein/Dihydroxybiphenyl dioxygenase"/>
    <property type="match status" value="1"/>
</dbReference>
<protein>
    <recommendedName>
        <fullName evidence="2">Glyoxalase-like domain-containing protein</fullName>
    </recommendedName>
</protein>
<sequence>MMRMRLRQVALVAEDLAAAEADIEANLGLSVCFRDPGVAAFGLGNVLYPVGEQLLEVVSPVEAGTTAGRLLAKRGGDGGYMVILQVDDLDPFRD</sequence>
<proteinExistence type="predicted"/>
<dbReference type="EMBL" id="UINC01152176">
    <property type="protein sequence ID" value="SVD46218.1"/>
    <property type="molecule type" value="Genomic_DNA"/>
</dbReference>
<accession>A0A382VJZ2</accession>
<feature type="non-terminal residue" evidence="1">
    <location>
        <position position="94"/>
    </location>
</feature>
<dbReference type="InterPro" id="IPR029068">
    <property type="entry name" value="Glyas_Bleomycin-R_OHBP_Dase"/>
</dbReference>
<gene>
    <name evidence="1" type="ORF">METZ01_LOCUS399072</name>
</gene>
<organism evidence="1">
    <name type="scientific">marine metagenome</name>
    <dbReference type="NCBI Taxonomy" id="408172"/>
    <lineage>
        <taxon>unclassified sequences</taxon>
        <taxon>metagenomes</taxon>
        <taxon>ecological metagenomes</taxon>
    </lineage>
</organism>
<evidence type="ECO:0008006" key="2">
    <source>
        <dbReference type="Google" id="ProtNLM"/>
    </source>
</evidence>